<dbReference type="SMART" id="SM00382">
    <property type="entry name" value="AAA"/>
    <property type="match status" value="1"/>
</dbReference>
<dbReference type="GO" id="GO:0016887">
    <property type="term" value="F:ATP hydrolysis activity"/>
    <property type="evidence" value="ECO:0007669"/>
    <property type="project" value="InterPro"/>
</dbReference>
<sequence length="730" mass="82264">METQHFSTVTTFFRQKDHNDSALKCLRSVARHYGKTLSWNMLRAQKNRGCDSLKDVAELAESLGLRARCLSLPYTALVEEVSLPCIVRWNGQGYIVVSGIVENQLVIGTDRKTITVSSDEFCKNWLQSGSDRDAILLLDPTPEFYRDENDSDRPKPTGLRSLLGYLKKYPKLLRQLVLGMLIGTLLKLILPFLTQSIVDVGVMHNNLNFIYLFLAGQLMLMLGRCSLEAIRAWLLLFISTRVGVSLLTDFVAKLMRLPVFFFNEKAVGEVMQRIEDQKRIEMFMSTHLTVILFSLLNLVIYTAIFALYDLSIFGIFVGATLLYIGWISIFMKKRRELDFNRVHLAGQEQNKLVQIVQGMPDVKLANAEMLKRWDWEQLRARLFRQNMQLLKLSQIQQIGGLLINESKGLIITFLSAKAVIDGHLSLGAMLAIQQMLGQTNGPTEQLFAYLQQIQDARISTERINAVHQMPEEETDDHTKTGLLPEQQALIVRNVNFQYPNSNRTALRNIRLYIPHGKTTAIVGSSGSGKTTLLKLLMKHYEPSSGEIALGNLNLNNVSVRKWRSECGVVMSDGVIFTDTILNNIALGDDTPNPEKARQAARVANIHEWIESTALGYHTPIGGDGGSISQGQKQRLLIARAVYKNPEFLFFDEGTSALDAQNQQVITRNLEEFFRGRTSVVVAHRLSTIRHADQIVVIEEGQIIEKGSHDELIALQGRYFELLTTQLEAAA</sequence>
<dbReference type="Pfam" id="PF00664">
    <property type="entry name" value="ABC_membrane"/>
    <property type="match status" value="1"/>
</dbReference>
<evidence type="ECO:0000256" key="2">
    <source>
        <dbReference type="ARBA" id="ARBA00022448"/>
    </source>
</evidence>
<evidence type="ECO:0000256" key="7">
    <source>
        <dbReference type="ARBA" id="ARBA00022927"/>
    </source>
</evidence>
<evidence type="ECO:0000256" key="10">
    <source>
        <dbReference type="ARBA" id="ARBA00043264"/>
    </source>
</evidence>
<evidence type="ECO:0000256" key="11">
    <source>
        <dbReference type="SAM" id="Phobius"/>
    </source>
</evidence>
<dbReference type="GO" id="GO:0006508">
    <property type="term" value="P:proteolysis"/>
    <property type="evidence" value="ECO:0007669"/>
    <property type="project" value="InterPro"/>
</dbReference>
<evidence type="ECO:0000313" key="16">
    <source>
        <dbReference type="Proteomes" id="UP000000493"/>
    </source>
</evidence>
<keyword evidence="4 11" id="KW-0812">Transmembrane</keyword>
<dbReference type="PANTHER" id="PTHR24221">
    <property type="entry name" value="ATP-BINDING CASSETTE SUB-FAMILY B"/>
    <property type="match status" value="1"/>
</dbReference>
<dbReference type="AlphaFoldDB" id="A0A7U4E634"/>
<keyword evidence="9 11" id="KW-0472">Membrane</keyword>
<dbReference type="Pfam" id="PF03412">
    <property type="entry name" value="Peptidase_C39"/>
    <property type="match status" value="1"/>
</dbReference>
<dbReference type="PROSITE" id="PS50990">
    <property type="entry name" value="PEPTIDASE_C39"/>
    <property type="match status" value="1"/>
</dbReference>
<feature type="transmembrane region" description="Helical" evidence="11">
    <location>
        <begin position="282"/>
        <end position="304"/>
    </location>
</feature>
<dbReference type="GO" id="GO:0015031">
    <property type="term" value="P:protein transport"/>
    <property type="evidence" value="ECO:0007669"/>
    <property type="project" value="UniProtKB-KW"/>
</dbReference>
<evidence type="ECO:0000256" key="5">
    <source>
        <dbReference type="ARBA" id="ARBA00022741"/>
    </source>
</evidence>
<comment type="subcellular location">
    <subcellularLocation>
        <location evidence="1">Cell membrane</location>
        <topology evidence="1">Multi-pass membrane protein</topology>
    </subcellularLocation>
</comment>
<dbReference type="KEGG" id="rsi:Runsl_2788"/>
<organism evidence="15 16">
    <name type="scientific">Runella slithyformis (strain ATCC 29530 / DSM 19594 / LMG 11500 / NCIMB 11436 / LSU 4)</name>
    <dbReference type="NCBI Taxonomy" id="761193"/>
    <lineage>
        <taxon>Bacteria</taxon>
        <taxon>Pseudomonadati</taxon>
        <taxon>Bacteroidota</taxon>
        <taxon>Cytophagia</taxon>
        <taxon>Cytophagales</taxon>
        <taxon>Spirosomataceae</taxon>
        <taxon>Runella</taxon>
    </lineage>
</organism>
<feature type="transmembrane region" description="Helical" evidence="11">
    <location>
        <begin position="209"/>
        <end position="227"/>
    </location>
</feature>
<evidence type="ECO:0000256" key="1">
    <source>
        <dbReference type="ARBA" id="ARBA00004651"/>
    </source>
</evidence>
<evidence type="ECO:0000313" key="15">
    <source>
        <dbReference type="EMBL" id="AEI49181.1"/>
    </source>
</evidence>
<dbReference type="InterPro" id="IPR036640">
    <property type="entry name" value="ABC1_TM_sf"/>
</dbReference>
<dbReference type="PROSITE" id="PS00211">
    <property type="entry name" value="ABC_TRANSPORTER_1"/>
    <property type="match status" value="1"/>
</dbReference>
<evidence type="ECO:0000256" key="9">
    <source>
        <dbReference type="ARBA" id="ARBA00023136"/>
    </source>
</evidence>
<evidence type="ECO:0000259" key="12">
    <source>
        <dbReference type="PROSITE" id="PS50893"/>
    </source>
</evidence>
<dbReference type="GO" id="GO:0043213">
    <property type="term" value="P:bacteriocin transport"/>
    <property type="evidence" value="ECO:0007669"/>
    <property type="project" value="UniProtKB-KW"/>
</dbReference>
<dbReference type="SUPFAM" id="SSF52540">
    <property type="entry name" value="P-loop containing nucleoside triphosphate hydrolases"/>
    <property type="match status" value="1"/>
</dbReference>
<evidence type="ECO:0000256" key="4">
    <source>
        <dbReference type="ARBA" id="ARBA00022692"/>
    </source>
</evidence>
<feature type="transmembrane region" description="Helical" evidence="11">
    <location>
        <begin position="176"/>
        <end position="197"/>
    </location>
</feature>
<dbReference type="InterPro" id="IPR011527">
    <property type="entry name" value="ABC1_TM_dom"/>
</dbReference>
<dbReference type="GO" id="GO:0034040">
    <property type="term" value="F:ATPase-coupled lipid transmembrane transporter activity"/>
    <property type="evidence" value="ECO:0007669"/>
    <property type="project" value="TreeGrafter"/>
</dbReference>
<dbReference type="PANTHER" id="PTHR24221:SF654">
    <property type="entry name" value="ATP-BINDING CASSETTE SUB-FAMILY B MEMBER 6"/>
    <property type="match status" value="1"/>
</dbReference>
<keyword evidence="6" id="KW-0067">ATP-binding</keyword>
<keyword evidence="5" id="KW-0547">Nucleotide-binding</keyword>
<dbReference type="FunFam" id="3.40.50.300:FF:000221">
    <property type="entry name" value="Multidrug ABC transporter ATP-binding protein"/>
    <property type="match status" value="1"/>
</dbReference>
<proteinExistence type="predicted"/>
<dbReference type="InterPro" id="IPR017871">
    <property type="entry name" value="ABC_transporter-like_CS"/>
</dbReference>
<dbReference type="Gene3D" id="3.90.70.10">
    <property type="entry name" value="Cysteine proteinases"/>
    <property type="match status" value="1"/>
</dbReference>
<dbReference type="InterPro" id="IPR027417">
    <property type="entry name" value="P-loop_NTPase"/>
</dbReference>
<evidence type="ECO:0000259" key="13">
    <source>
        <dbReference type="PROSITE" id="PS50929"/>
    </source>
</evidence>
<dbReference type="InterPro" id="IPR005074">
    <property type="entry name" value="Peptidase_C39"/>
</dbReference>
<reference evidence="15 16" key="2">
    <citation type="journal article" date="2012" name="Stand. Genomic Sci.">
        <title>Complete genome sequence of the aquatic bacterium Runella slithyformis type strain (LSU 4(T)).</title>
        <authorList>
            <person name="Copeland A."/>
            <person name="Zhang X."/>
            <person name="Misra M."/>
            <person name="Lapidus A."/>
            <person name="Nolan M."/>
            <person name="Lucas S."/>
            <person name="Deshpande S."/>
            <person name="Cheng J.F."/>
            <person name="Tapia R."/>
            <person name="Goodwin L.A."/>
            <person name="Pitluck S."/>
            <person name="Liolios K."/>
            <person name="Pagani I."/>
            <person name="Ivanova N."/>
            <person name="Mikhailova N."/>
            <person name="Pati A."/>
            <person name="Chen A."/>
            <person name="Palaniappan K."/>
            <person name="Land M."/>
            <person name="Hauser L."/>
            <person name="Pan C."/>
            <person name="Jeffries C.D."/>
            <person name="Detter J.C."/>
            <person name="Brambilla E.M."/>
            <person name="Rohde M."/>
            <person name="Djao O.D."/>
            <person name="Goker M."/>
            <person name="Sikorski J."/>
            <person name="Tindall B.J."/>
            <person name="Woyke T."/>
            <person name="Bristow J."/>
            <person name="Eisen J.A."/>
            <person name="Markowitz V."/>
            <person name="Hugenholtz P."/>
            <person name="Kyrpides N.C."/>
            <person name="Klenk H.P."/>
            <person name="Mavromatis K."/>
        </authorList>
    </citation>
    <scope>NUCLEOTIDE SEQUENCE [LARGE SCALE GENOMIC DNA]</scope>
    <source>
        <strain evidence="16">ATCC 29530 / DSM 19594 / LMG 11500 / NCIMB 11436 / LSU 4</strain>
    </source>
</reference>
<keyword evidence="3" id="KW-1003">Cell membrane</keyword>
<feature type="domain" description="ABC transporter" evidence="12">
    <location>
        <begin position="491"/>
        <end position="724"/>
    </location>
</feature>
<keyword evidence="16" id="KW-1185">Reference proteome</keyword>
<protein>
    <submittedName>
        <fullName evidence="15">Xenobiotic-transporting ATPase</fullName>
    </submittedName>
</protein>
<evidence type="ECO:0000259" key="14">
    <source>
        <dbReference type="PROSITE" id="PS50990"/>
    </source>
</evidence>
<accession>A0A7U4E634</accession>
<dbReference type="Gene3D" id="3.40.50.300">
    <property type="entry name" value="P-loop containing nucleotide triphosphate hydrolases"/>
    <property type="match status" value="1"/>
</dbReference>
<keyword evidence="10" id="KW-0080">Bacteriocin transport</keyword>
<keyword evidence="7" id="KW-0653">Protein transport</keyword>
<dbReference type="Pfam" id="PF00005">
    <property type="entry name" value="ABC_tran"/>
    <property type="match status" value="1"/>
</dbReference>
<dbReference type="GO" id="GO:0005886">
    <property type="term" value="C:plasma membrane"/>
    <property type="evidence" value="ECO:0007669"/>
    <property type="project" value="UniProtKB-SubCell"/>
</dbReference>
<name>A0A7U4E634_RUNSL</name>
<reference evidence="16" key="1">
    <citation type="submission" date="2011-06" db="EMBL/GenBank/DDBJ databases">
        <title>The complete genome of chromosome of Runella slithyformis DSM 19594.</title>
        <authorList>
            <consortium name="US DOE Joint Genome Institute (JGI-PGF)"/>
            <person name="Lucas S."/>
            <person name="Han J."/>
            <person name="Lapidus A."/>
            <person name="Bruce D."/>
            <person name="Goodwin L."/>
            <person name="Pitluck S."/>
            <person name="Peters L."/>
            <person name="Kyrpides N."/>
            <person name="Mavromatis K."/>
            <person name="Ivanova N."/>
            <person name="Ovchinnikova G."/>
            <person name="Zhang X."/>
            <person name="Misra M."/>
            <person name="Detter J.C."/>
            <person name="Tapia R."/>
            <person name="Han C."/>
            <person name="Land M."/>
            <person name="Hauser L."/>
            <person name="Markowitz V."/>
            <person name="Cheng J.-F."/>
            <person name="Hugenholtz P."/>
            <person name="Woyke T."/>
            <person name="Wu D."/>
            <person name="Tindall B."/>
            <person name="Faehrich R."/>
            <person name="Brambilla E."/>
            <person name="Klenk H.-P."/>
            <person name="Eisen J.A."/>
        </authorList>
    </citation>
    <scope>NUCLEOTIDE SEQUENCE [LARGE SCALE GENOMIC DNA]</scope>
    <source>
        <strain evidence="16">ATCC 29530 / DSM 19594 / LMG 11500 / NCIMB 11436 / LSU 4</strain>
    </source>
</reference>
<dbReference type="SUPFAM" id="SSF90123">
    <property type="entry name" value="ABC transporter transmembrane region"/>
    <property type="match status" value="1"/>
</dbReference>
<dbReference type="GO" id="GO:0005524">
    <property type="term" value="F:ATP binding"/>
    <property type="evidence" value="ECO:0007669"/>
    <property type="project" value="UniProtKB-KW"/>
</dbReference>
<dbReference type="InterPro" id="IPR003439">
    <property type="entry name" value="ABC_transporter-like_ATP-bd"/>
</dbReference>
<dbReference type="Gene3D" id="1.20.1560.10">
    <property type="entry name" value="ABC transporter type 1, transmembrane domain"/>
    <property type="match status" value="1"/>
</dbReference>
<gene>
    <name evidence="15" type="ordered locus">Runsl_2788</name>
</gene>
<dbReference type="PROSITE" id="PS50929">
    <property type="entry name" value="ABC_TM1F"/>
    <property type="match status" value="1"/>
</dbReference>
<feature type="domain" description="ABC transmembrane type-1" evidence="13">
    <location>
        <begin position="176"/>
        <end position="455"/>
    </location>
</feature>
<feature type="transmembrane region" description="Helical" evidence="11">
    <location>
        <begin position="310"/>
        <end position="331"/>
    </location>
</feature>
<dbReference type="PROSITE" id="PS50893">
    <property type="entry name" value="ABC_TRANSPORTER_2"/>
    <property type="match status" value="1"/>
</dbReference>
<dbReference type="EMBL" id="CP002859">
    <property type="protein sequence ID" value="AEI49181.1"/>
    <property type="molecule type" value="Genomic_DNA"/>
</dbReference>
<dbReference type="Proteomes" id="UP000000493">
    <property type="component" value="Chromosome"/>
</dbReference>
<feature type="domain" description="Peptidase C39" evidence="14">
    <location>
        <begin position="15"/>
        <end position="137"/>
    </location>
</feature>
<dbReference type="GO" id="GO:0008233">
    <property type="term" value="F:peptidase activity"/>
    <property type="evidence" value="ECO:0007669"/>
    <property type="project" value="InterPro"/>
</dbReference>
<dbReference type="RefSeq" id="WP_013928490.1">
    <property type="nucleotide sequence ID" value="NC_015703.1"/>
</dbReference>
<evidence type="ECO:0000256" key="3">
    <source>
        <dbReference type="ARBA" id="ARBA00022475"/>
    </source>
</evidence>
<dbReference type="InterPro" id="IPR003593">
    <property type="entry name" value="AAA+_ATPase"/>
</dbReference>
<dbReference type="InterPro" id="IPR039421">
    <property type="entry name" value="Type_1_exporter"/>
</dbReference>
<dbReference type="GO" id="GO:0140359">
    <property type="term" value="F:ABC-type transporter activity"/>
    <property type="evidence" value="ECO:0007669"/>
    <property type="project" value="InterPro"/>
</dbReference>
<keyword evidence="8 11" id="KW-1133">Transmembrane helix</keyword>
<dbReference type="CDD" id="cd18571">
    <property type="entry name" value="ABC_6TM_peptidase_like"/>
    <property type="match status" value="1"/>
</dbReference>
<keyword evidence="2" id="KW-0813">Transport</keyword>
<evidence type="ECO:0000256" key="8">
    <source>
        <dbReference type="ARBA" id="ARBA00022989"/>
    </source>
</evidence>
<evidence type="ECO:0000256" key="6">
    <source>
        <dbReference type="ARBA" id="ARBA00022840"/>
    </source>
</evidence>